<name>A0A1X7SXH9_AMPQE</name>
<evidence type="ECO:0000313" key="1">
    <source>
        <dbReference type="EnsemblMetazoa" id="Aqu2.1.06846_001"/>
    </source>
</evidence>
<organism evidence="1">
    <name type="scientific">Amphimedon queenslandica</name>
    <name type="common">Sponge</name>
    <dbReference type="NCBI Taxonomy" id="400682"/>
    <lineage>
        <taxon>Eukaryota</taxon>
        <taxon>Metazoa</taxon>
        <taxon>Porifera</taxon>
        <taxon>Demospongiae</taxon>
        <taxon>Heteroscleromorpha</taxon>
        <taxon>Haplosclerida</taxon>
        <taxon>Niphatidae</taxon>
        <taxon>Amphimedon</taxon>
    </lineage>
</organism>
<dbReference type="InParanoid" id="A0A1X7SXH9"/>
<proteinExistence type="predicted"/>
<sequence>MLPHEALTSSCTTIFQEYFNRSYNIIMTLFPVRIGCTRRHGGCGLATRDLETNPDLRLRYLTAIKGATVGSCRLCSLMLKLFDAALLIKCHDYSSKIVHYALNYA</sequence>
<dbReference type="EnsemblMetazoa" id="Aqu2.1.06846_001">
    <property type="protein sequence ID" value="Aqu2.1.06846_001"/>
    <property type="gene ID" value="Aqu2.1.06846"/>
</dbReference>
<dbReference type="AlphaFoldDB" id="A0A1X7SXH9"/>
<reference evidence="1" key="1">
    <citation type="submission" date="2017-05" db="UniProtKB">
        <authorList>
            <consortium name="EnsemblMetazoa"/>
        </authorList>
    </citation>
    <scope>IDENTIFICATION</scope>
</reference>
<accession>A0A1X7SXH9</accession>
<protein>
    <submittedName>
        <fullName evidence="1">Uncharacterized protein</fullName>
    </submittedName>
</protein>